<keyword evidence="2" id="KW-0732">Signal</keyword>
<evidence type="ECO:0000313" key="3">
    <source>
        <dbReference type="EMBL" id="ORZ31491.1"/>
    </source>
</evidence>
<feature type="compositionally biased region" description="Low complexity" evidence="1">
    <location>
        <begin position="62"/>
        <end position="89"/>
    </location>
</feature>
<feature type="non-terminal residue" evidence="3">
    <location>
        <position position="1"/>
    </location>
</feature>
<protein>
    <submittedName>
        <fullName evidence="3">Uncharacterized protein</fullName>
    </submittedName>
</protein>
<comment type="caution">
    <text evidence="3">The sequence shown here is derived from an EMBL/GenBank/DDBJ whole genome shotgun (WGS) entry which is preliminary data.</text>
</comment>
<proteinExistence type="predicted"/>
<feature type="signal peptide" evidence="2">
    <location>
        <begin position="1"/>
        <end position="31"/>
    </location>
</feature>
<feature type="compositionally biased region" description="Low complexity" evidence="1">
    <location>
        <begin position="176"/>
        <end position="189"/>
    </location>
</feature>
<name>A0A1Y2HC31_9FUNG</name>
<feature type="chain" id="PRO_5012260148" evidence="2">
    <location>
        <begin position="32"/>
        <end position="240"/>
    </location>
</feature>
<dbReference type="AlphaFoldDB" id="A0A1Y2HC31"/>
<evidence type="ECO:0000256" key="1">
    <source>
        <dbReference type="SAM" id="MobiDB-lite"/>
    </source>
</evidence>
<feature type="region of interest" description="Disordered" evidence="1">
    <location>
        <begin position="45"/>
        <end position="225"/>
    </location>
</feature>
<evidence type="ECO:0000256" key="2">
    <source>
        <dbReference type="SAM" id="SignalP"/>
    </source>
</evidence>
<reference evidence="3 4" key="1">
    <citation type="submission" date="2016-07" db="EMBL/GenBank/DDBJ databases">
        <title>Pervasive Adenine N6-methylation of Active Genes in Fungi.</title>
        <authorList>
            <consortium name="DOE Joint Genome Institute"/>
            <person name="Mondo S.J."/>
            <person name="Dannebaum R.O."/>
            <person name="Kuo R.C."/>
            <person name="Labutti K."/>
            <person name="Haridas S."/>
            <person name="Kuo A."/>
            <person name="Salamov A."/>
            <person name="Ahrendt S.R."/>
            <person name="Lipzen A."/>
            <person name="Sullivan W."/>
            <person name="Andreopoulos W.B."/>
            <person name="Clum A."/>
            <person name="Lindquist E."/>
            <person name="Daum C."/>
            <person name="Ramamoorthy G.K."/>
            <person name="Gryganskyi A."/>
            <person name="Culley D."/>
            <person name="Magnuson J.K."/>
            <person name="James T.Y."/>
            <person name="O'Malley M.A."/>
            <person name="Stajich J.E."/>
            <person name="Spatafora J.W."/>
            <person name="Visel A."/>
            <person name="Grigoriev I.V."/>
        </authorList>
    </citation>
    <scope>NUCLEOTIDE SEQUENCE [LARGE SCALE GENOMIC DNA]</scope>
    <source>
        <strain evidence="3 4">PL171</strain>
    </source>
</reference>
<dbReference type="EMBL" id="MCFL01000059">
    <property type="protein sequence ID" value="ORZ31491.1"/>
    <property type="molecule type" value="Genomic_DNA"/>
</dbReference>
<gene>
    <name evidence="3" type="ORF">BCR44DRAFT_1442148</name>
</gene>
<sequence>MHSYPLLLSVAICVTLLSSVLPSASIPSALAHPQEYIQASFDGAGIFANEPDPQPFEAGDGQDVAANNNDDSAAQGNNAQATATQNRGNGPQQTRAPGKKGEPGKKSGKKGKQPDCSPTRASGKKGGGMRQTQPATTGVFDGNRGKKAPKTMTAIPSPTAGAGKKGGNGQVRGNDAETPQATEAPAAAPKVEEQSAPPAPAPPADAGQQKQAAKSSATSGQVGDGRIVLAALVGGMAVLG</sequence>
<evidence type="ECO:0000313" key="4">
    <source>
        <dbReference type="Proteomes" id="UP000193411"/>
    </source>
</evidence>
<accession>A0A1Y2HC31</accession>
<feature type="compositionally biased region" description="Low complexity" evidence="1">
    <location>
        <begin position="204"/>
        <end position="221"/>
    </location>
</feature>
<keyword evidence="4" id="KW-1185">Reference proteome</keyword>
<organism evidence="3 4">
    <name type="scientific">Catenaria anguillulae PL171</name>
    <dbReference type="NCBI Taxonomy" id="765915"/>
    <lineage>
        <taxon>Eukaryota</taxon>
        <taxon>Fungi</taxon>
        <taxon>Fungi incertae sedis</taxon>
        <taxon>Blastocladiomycota</taxon>
        <taxon>Blastocladiomycetes</taxon>
        <taxon>Blastocladiales</taxon>
        <taxon>Catenariaceae</taxon>
        <taxon>Catenaria</taxon>
    </lineage>
</organism>
<dbReference type="Proteomes" id="UP000193411">
    <property type="component" value="Unassembled WGS sequence"/>
</dbReference>